<reference evidence="1 2" key="2">
    <citation type="journal article" date="2017" name="Front. Plant Sci.">
        <title>Gene Classification and Mining of Molecular Markers Useful in Red Clover (Trifolium pratense) Breeding.</title>
        <authorList>
            <person name="Istvanek J."/>
            <person name="Dluhosova J."/>
            <person name="Dluhos P."/>
            <person name="Patkova L."/>
            <person name="Nedelnik J."/>
            <person name="Repkova J."/>
        </authorList>
    </citation>
    <scope>NUCLEOTIDE SEQUENCE [LARGE SCALE GENOMIC DNA]</scope>
    <source>
        <strain evidence="2">cv. Tatra</strain>
        <tissue evidence="1">Young leaves</tissue>
    </source>
</reference>
<accession>A0A2K3NNH2</accession>
<comment type="caution">
    <text evidence="1">The sequence shown here is derived from an EMBL/GenBank/DDBJ whole genome shotgun (WGS) entry which is preliminary data.</text>
</comment>
<gene>
    <name evidence="1" type="ORF">L195_g000994</name>
</gene>
<dbReference type="EMBL" id="ASHM01000375">
    <property type="protein sequence ID" value="PNY04570.1"/>
    <property type="molecule type" value="Genomic_DNA"/>
</dbReference>
<dbReference type="Proteomes" id="UP000236291">
    <property type="component" value="Unassembled WGS sequence"/>
</dbReference>
<dbReference type="AlphaFoldDB" id="A0A2K3NNH2"/>
<protein>
    <submittedName>
        <fullName evidence="1">Uncharacterized protein</fullName>
    </submittedName>
</protein>
<organism evidence="1 2">
    <name type="scientific">Trifolium pratense</name>
    <name type="common">Red clover</name>
    <dbReference type="NCBI Taxonomy" id="57577"/>
    <lineage>
        <taxon>Eukaryota</taxon>
        <taxon>Viridiplantae</taxon>
        <taxon>Streptophyta</taxon>
        <taxon>Embryophyta</taxon>
        <taxon>Tracheophyta</taxon>
        <taxon>Spermatophyta</taxon>
        <taxon>Magnoliopsida</taxon>
        <taxon>eudicotyledons</taxon>
        <taxon>Gunneridae</taxon>
        <taxon>Pentapetalae</taxon>
        <taxon>rosids</taxon>
        <taxon>fabids</taxon>
        <taxon>Fabales</taxon>
        <taxon>Fabaceae</taxon>
        <taxon>Papilionoideae</taxon>
        <taxon>50 kb inversion clade</taxon>
        <taxon>NPAAA clade</taxon>
        <taxon>Hologalegina</taxon>
        <taxon>IRL clade</taxon>
        <taxon>Trifolieae</taxon>
        <taxon>Trifolium</taxon>
    </lineage>
</organism>
<reference evidence="1 2" key="1">
    <citation type="journal article" date="2014" name="Am. J. Bot.">
        <title>Genome assembly and annotation for red clover (Trifolium pratense; Fabaceae).</title>
        <authorList>
            <person name="Istvanek J."/>
            <person name="Jaros M."/>
            <person name="Krenek A."/>
            <person name="Repkova J."/>
        </authorList>
    </citation>
    <scope>NUCLEOTIDE SEQUENCE [LARGE SCALE GENOMIC DNA]</scope>
    <source>
        <strain evidence="2">cv. Tatra</strain>
        <tissue evidence="1">Young leaves</tissue>
    </source>
</reference>
<sequence>MNGDQARPDEGMQLVRVDTSWVANETRETPSIFSGCTNGHKELYFEVEDIDVSNWEIRVPIHGRRICSNWGWGTIPVYQIIFEHMGYRMPFTDLEQAVFRHMRVTPSQLHPNLMAFLRVFEALRRSSQFKCGVRFYVLDCTYLANDNEKSHDEQLMLIIPVDGRYDASSVLTIVGC</sequence>
<evidence type="ECO:0000313" key="1">
    <source>
        <dbReference type="EMBL" id="PNY04570.1"/>
    </source>
</evidence>
<proteinExistence type="predicted"/>
<evidence type="ECO:0000313" key="2">
    <source>
        <dbReference type="Proteomes" id="UP000236291"/>
    </source>
</evidence>
<name>A0A2K3NNH2_TRIPR</name>